<dbReference type="InterPro" id="IPR010982">
    <property type="entry name" value="Lambda_DNA-bd_dom_sf"/>
</dbReference>
<reference evidence="2 3" key="1">
    <citation type="submission" date="2019-01" db="EMBL/GenBank/DDBJ databases">
        <title>Genome sequence of Salinicola endophyticus REST5.</title>
        <authorList>
            <person name="Nascimento F.X."/>
        </authorList>
    </citation>
    <scope>NUCLEOTIDE SEQUENCE [LARGE SCALE GENOMIC DNA]</scope>
    <source>
        <strain evidence="2 3">REST5</strain>
    </source>
</reference>
<dbReference type="Gene3D" id="1.10.260.40">
    <property type="entry name" value="lambda repressor-like DNA-binding domains"/>
    <property type="match status" value="1"/>
</dbReference>
<organism evidence="2 3">
    <name type="scientific">Salinicola endophyticus</name>
    <dbReference type="NCBI Taxonomy" id="1949083"/>
    <lineage>
        <taxon>Bacteria</taxon>
        <taxon>Pseudomonadati</taxon>
        <taxon>Pseudomonadota</taxon>
        <taxon>Gammaproteobacteria</taxon>
        <taxon>Oceanospirillales</taxon>
        <taxon>Halomonadaceae</taxon>
        <taxon>Salinicola</taxon>
    </lineage>
</organism>
<keyword evidence="3" id="KW-1185">Reference proteome</keyword>
<dbReference type="SUPFAM" id="SSF47413">
    <property type="entry name" value="lambda repressor-like DNA-binding domains"/>
    <property type="match status" value="1"/>
</dbReference>
<dbReference type="CDD" id="cd00093">
    <property type="entry name" value="HTH_XRE"/>
    <property type="match status" value="1"/>
</dbReference>
<name>A0ABY8FH69_9GAMM</name>
<sequence>MGARLARAVRVTPKAASKWIHGEARPSHDKKIALARWLGVREAWLDYGQGRMLRDDAEAEANYARPPREALEVAEPSPARPLASVEHTLSLIEEAVLAGELEESDLLLLEQLVQRLRRTSHPPAGQHDDADA</sequence>
<accession>A0ABY8FH69</accession>
<dbReference type="InterPro" id="IPR001387">
    <property type="entry name" value="Cro/C1-type_HTH"/>
</dbReference>
<evidence type="ECO:0000313" key="3">
    <source>
        <dbReference type="Proteomes" id="UP001321526"/>
    </source>
</evidence>
<feature type="domain" description="HTH cro/C1-type" evidence="1">
    <location>
        <begin position="5"/>
        <end position="45"/>
    </location>
</feature>
<dbReference type="RefSeq" id="WP_110673968.1">
    <property type="nucleotide sequence ID" value="NZ_CP035631.1"/>
</dbReference>
<dbReference type="Proteomes" id="UP001321526">
    <property type="component" value="Chromosome"/>
</dbReference>
<dbReference type="EMBL" id="CP035631">
    <property type="protein sequence ID" value="WFF41395.1"/>
    <property type="molecule type" value="Genomic_DNA"/>
</dbReference>
<proteinExistence type="predicted"/>
<evidence type="ECO:0000259" key="1">
    <source>
        <dbReference type="PROSITE" id="PS50943"/>
    </source>
</evidence>
<gene>
    <name evidence="2" type="ORF">EVC62_07675</name>
</gene>
<protein>
    <submittedName>
        <fullName evidence="2">XRE family transcriptional regulator</fullName>
    </submittedName>
</protein>
<dbReference type="PROSITE" id="PS50943">
    <property type="entry name" value="HTH_CROC1"/>
    <property type="match status" value="1"/>
</dbReference>
<evidence type="ECO:0000313" key="2">
    <source>
        <dbReference type="EMBL" id="WFF41395.1"/>
    </source>
</evidence>